<keyword evidence="3" id="KW-1185">Reference proteome</keyword>
<sequence>MAYKTPTKAEGGNFPPMLGSGLQRPTREDLTEPRGYVREMKELSGMQASVAVCIAVITTFR</sequence>
<reference evidence="2 3" key="1">
    <citation type="journal article" date="2019" name="PLoS ONE">
        <title>Comparative genome analysis indicates high evolutionary potential of pathogenicity genes in Colletotrichum tanaceti.</title>
        <authorList>
            <person name="Lelwala R.V."/>
            <person name="Korhonen P.K."/>
            <person name="Young N.D."/>
            <person name="Scott J.B."/>
            <person name="Ades P.A."/>
            <person name="Gasser R.B."/>
            <person name="Taylor P.W.J."/>
        </authorList>
    </citation>
    <scope>NUCLEOTIDE SEQUENCE [LARGE SCALE GENOMIC DNA]</scope>
    <source>
        <strain evidence="2">BRIP57314</strain>
    </source>
</reference>
<organism evidence="2 3">
    <name type="scientific">Colletotrichum tanaceti</name>
    <dbReference type="NCBI Taxonomy" id="1306861"/>
    <lineage>
        <taxon>Eukaryota</taxon>
        <taxon>Fungi</taxon>
        <taxon>Dikarya</taxon>
        <taxon>Ascomycota</taxon>
        <taxon>Pezizomycotina</taxon>
        <taxon>Sordariomycetes</taxon>
        <taxon>Hypocreomycetidae</taxon>
        <taxon>Glomerellales</taxon>
        <taxon>Glomerellaceae</taxon>
        <taxon>Colletotrichum</taxon>
        <taxon>Colletotrichum destructivum species complex</taxon>
    </lineage>
</organism>
<evidence type="ECO:0000313" key="2">
    <source>
        <dbReference type="EMBL" id="TKW56104.1"/>
    </source>
</evidence>
<dbReference type="Proteomes" id="UP000310108">
    <property type="component" value="Unassembled WGS sequence"/>
</dbReference>
<proteinExistence type="predicted"/>
<accession>A0A4U6XJZ7</accession>
<evidence type="ECO:0000256" key="1">
    <source>
        <dbReference type="SAM" id="MobiDB-lite"/>
    </source>
</evidence>
<evidence type="ECO:0000313" key="3">
    <source>
        <dbReference type="Proteomes" id="UP000310108"/>
    </source>
</evidence>
<feature type="region of interest" description="Disordered" evidence="1">
    <location>
        <begin position="1"/>
        <end position="31"/>
    </location>
</feature>
<dbReference type="AlphaFoldDB" id="A0A4U6XJZ7"/>
<comment type="caution">
    <text evidence="2">The sequence shown here is derived from an EMBL/GenBank/DDBJ whole genome shotgun (WGS) entry which is preliminary data.</text>
</comment>
<gene>
    <name evidence="2" type="ORF">CTA1_8277</name>
</gene>
<dbReference type="EMBL" id="PJEX01000077">
    <property type="protein sequence ID" value="TKW56104.1"/>
    <property type="molecule type" value="Genomic_DNA"/>
</dbReference>
<protein>
    <submittedName>
        <fullName evidence="2">Uncharacterized protein</fullName>
    </submittedName>
</protein>
<name>A0A4U6XJZ7_9PEZI</name>